<dbReference type="GeneID" id="92075295"/>
<evidence type="ECO:0000256" key="1">
    <source>
        <dbReference type="SAM" id="MobiDB-lite"/>
    </source>
</evidence>
<dbReference type="RefSeq" id="XP_066702095.1">
    <property type="nucleotide sequence ID" value="XM_066842233.1"/>
</dbReference>
<gene>
    <name evidence="2" type="ORF">PG986_006011</name>
</gene>
<proteinExistence type="predicted"/>
<protein>
    <submittedName>
        <fullName evidence="2">Uncharacterized protein</fullName>
    </submittedName>
</protein>
<keyword evidence="3" id="KW-1185">Reference proteome</keyword>
<dbReference type="EMBL" id="JAQQWE010000004">
    <property type="protein sequence ID" value="KAK7956789.1"/>
    <property type="molecule type" value="Genomic_DNA"/>
</dbReference>
<dbReference type="Proteomes" id="UP001391051">
    <property type="component" value="Unassembled WGS sequence"/>
</dbReference>
<accession>A0ABR1QJL3</accession>
<name>A0ABR1QJL3_9PEZI</name>
<evidence type="ECO:0000313" key="3">
    <source>
        <dbReference type="Proteomes" id="UP001391051"/>
    </source>
</evidence>
<comment type="caution">
    <text evidence="2">The sequence shown here is derived from an EMBL/GenBank/DDBJ whole genome shotgun (WGS) entry which is preliminary data.</text>
</comment>
<organism evidence="2 3">
    <name type="scientific">Apiospora aurea</name>
    <dbReference type="NCBI Taxonomy" id="335848"/>
    <lineage>
        <taxon>Eukaryota</taxon>
        <taxon>Fungi</taxon>
        <taxon>Dikarya</taxon>
        <taxon>Ascomycota</taxon>
        <taxon>Pezizomycotina</taxon>
        <taxon>Sordariomycetes</taxon>
        <taxon>Xylariomycetidae</taxon>
        <taxon>Amphisphaeriales</taxon>
        <taxon>Apiosporaceae</taxon>
        <taxon>Apiospora</taxon>
    </lineage>
</organism>
<evidence type="ECO:0000313" key="2">
    <source>
        <dbReference type="EMBL" id="KAK7956789.1"/>
    </source>
</evidence>
<reference evidence="2 3" key="1">
    <citation type="submission" date="2023-01" db="EMBL/GenBank/DDBJ databases">
        <title>Analysis of 21 Apiospora genomes using comparative genomics revels a genus with tremendous synthesis potential of carbohydrate active enzymes and secondary metabolites.</title>
        <authorList>
            <person name="Sorensen T."/>
        </authorList>
    </citation>
    <scope>NUCLEOTIDE SEQUENCE [LARGE SCALE GENOMIC DNA]</scope>
    <source>
        <strain evidence="2 3">CBS 24483</strain>
    </source>
</reference>
<sequence>MQLRKGGDEQGDAANDEGRGRGDMCSVVLELPRGLQVVQAGYCRALVGAPVAGRAGTAVVMGAKVDGLAAEGAAVVNQGLVLFDGHLFDVVVV</sequence>
<feature type="region of interest" description="Disordered" evidence="1">
    <location>
        <begin position="1"/>
        <end position="22"/>
    </location>
</feature>